<dbReference type="Gene3D" id="1.10.10.10">
    <property type="entry name" value="Winged helix-like DNA-binding domain superfamily/Winged helix DNA-binding domain"/>
    <property type="match status" value="1"/>
</dbReference>
<dbReference type="Gene3D" id="1.20.120.530">
    <property type="entry name" value="GntR ligand-binding domain-like"/>
    <property type="match status" value="1"/>
</dbReference>
<evidence type="ECO:0000259" key="4">
    <source>
        <dbReference type="PROSITE" id="PS50949"/>
    </source>
</evidence>
<dbReference type="InterPro" id="IPR000524">
    <property type="entry name" value="Tscrpt_reg_HTH_GntR"/>
</dbReference>
<dbReference type="InterPro" id="IPR036390">
    <property type="entry name" value="WH_DNA-bd_sf"/>
</dbReference>
<gene>
    <name evidence="5" type="ORF">F3K02_20815</name>
</gene>
<keyword evidence="2" id="KW-0238">DNA-binding</keyword>
<dbReference type="SMART" id="SM00345">
    <property type="entry name" value="HTH_GNTR"/>
    <property type="match status" value="1"/>
</dbReference>
<dbReference type="SMART" id="SM00895">
    <property type="entry name" value="FCD"/>
    <property type="match status" value="1"/>
</dbReference>
<organism evidence="5 6">
    <name type="scientific">Hydrogenophaga aromaticivorans</name>
    <dbReference type="NCBI Taxonomy" id="2610898"/>
    <lineage>
        <taxon>Bacteria</taxon>
        <taxon>Pseudomonadati</taxon>
        <taxon>Pseudomonadota</taxon>
        <taxon>Betaproteobacteria</taxon>
        <taxon>Burkholderiales</taxon>
        <taxon>Comamonadaceae</taxon>
        <taxon>Hydrogenophaga</taxon>
    </lineage>
</organism>
<dbReference type="PANTHER" id="PTHR43537:SF5">
    <property type="entry name" value="UXU OPERON TRANSCRIPTIONAL REGULATOR"/>
    <property type="match status" value="1"/>
</dbReference>
<accession>A0A7Y8H165</accession>
<dbReference type="AlphaFoldDB" id="A0A7Y8H165"/>
<evidence type="ECO:0000256" key="2">
    <source>
        <dbReference type="ARBA" id="ARBA00023125"/>
    </source>
</evidence>
<keyword evidence="6" id="KW-1185">Reference proteome</keyword>
<keyword evidence="1" id="KW-0805">Transcription regulation</keyword>
<evidence type="ECO:0000313" key="6">
    <source>
        <dbReference type="Proteomes" id="UP000545507"/>
    </source>
</evidence>
<dbReference type="SUPFAM" id="SSF48008">
    <property type="entry name" value="GntR ligand-binding domain-like"/>
    <property type="match status" value="1"/>
</dbReference>
<dbReference type="Pfam" id="PF00392">
    <property type="entry name" value="GntR"/>
    <property type="match status" value="1"/>
</dbReference>
<dbReference type="PROSITE" id="PS50949">
    <property type="entry name" value="HTH_GNTR"/>
    <property type="match status" value="1"/>
</dbReference>
<dbReference type="RefSeq" id="WP_177137528.1">
    <property type="nucleotide sequence ID" value="NZ_JAGPWB010000054.1"/>
</dbReference>
<comment type="caution">
    <text evidence="5">The sequence shown here is derived from an EMBL/GenBank/DDBJ whole genome shotgun (WGS) entry which is preliminary data.</text>
</comment>
<dbReference type="GO" id="GO:0003700">
    <property type="term" value="F:DNA-binding transcription factor activity"/>
    <property type="evidence" value="ECO:0007669"/>
    <property type="project" value="InterPro"/>
</dbReference>
<keyword evidence="3" id="KW-0804">Transcription</keyword>
<dbReference type="GO" id="GO:0003677">
    <property type="term" value="F:DNA binding"/>
    <property type="evidence" value="ECO:0007669"/>
    <property type="project" value="UniProtKB-KW"/>
</dbReference>
<proteinExistence type="predicted"/>
<evidence type="ECO:0000256" key="3">
    <source>
        <dbReference type="ARBA" id="ARBA00023163"/>
    </source>
</evidence>
<evidence type="ECO:0000313" key="5">
    <source>
        <dbReference type="EMBL" id="NWF47673.1"/>
    </source>
</evidence>
<sequence length="218" mass="23901">MDTHIKATTLGANHSPLTELVVSALRERILSGGVPPGERLVEGKLSEELGVSRMPVREALRQLAAEGLVTIEPRRGASVTSFSPQQMRELVEVRATLEGLNAKLAAQRHDDQQIAEMERILEEGTRVSQSGADDAVMLMMNQRFHDALGSIAANSILQDIMRSLRDRTALLFAPLNRARGPQNWDEHAAILRAVINGDAELASLLAMRHVYNAAQMEP</sequence>
<name>A0A7Y8H165_9BURK</name>
<evidence type="ECO:0000256" key="1">
    <source>
        <dbReference type="ARBA" id="ARBA00023015"/>
    </source>
</evidence>
<dbReference type="PANTHER" id="PTHR43537">
    <property type="entry name" value="TRANSCRIPTIONAL REGULATOR, GNTR FAMILY"/>
    <property type="match status" value="1"/>
</dbReference>
<dbReference type="InterPro" id="IPR036388">
    <property type="entry name" value="WH-like_DNA-bd_sf"/>
</dbReference>
<dbReference type="InterPro" id="IPR008920">
    <property type="entry name" value="TF_FadR/GntR_C"/>
</dbReference>
<protein>
    <submittedName>
        <fullName evidence="5">GntR family transcriptional regulator</fullName>
    </submittedName>
</protein>
<reference evidence="5 6" key="1">
    <citation type="submission" date="2019-09" db="EMBL/GenBank/DDBJ databases">
        <title>Hydrogenophaga aromatica sp. nov., isolated from a para-xylene-degrading enrichment culture.</title>
        <authorList>
            <person name="Tancsics A."/>
            <person name="Banerjee S."/>
        </authorList>
    </citation>
    <scope>NUCLEOTIDE SEQUENCE [LARGE SCALE GENOMIC DNA]</scope>
    <source>
        <strain evidence="5 6">D2P1</strain>
    </source>
</reference>
<dbReference type="Pfam" id="PF07729">
    <property type="entry name" value="FCD"/>
    <property type="match status" value="1"/>
</dbReference>
<feature type="domain" description="HTH gntR-type" evidence="4">
    <location>
        <begin position="15"/>
        <end position="82"/>
    </location>
</feature>
<dbReference type="EMBL" id="VYGV01000016">
    <property type="protein sequence ID" value="NWF47673.1"/>
    <property type="molecule type" value="Genomic_DNA"/>
</dbReference>
<dbReference type="Proteomes" id="UP000545507">
    <property type="component" value="Unassembled WGS sequence"/>
</dbReference>
<dbReference type="PRINTS" id="PR00035">
    <property type="entry name" value="HTHGNTR"/>
</dbReference>
<dbReference type="CDD" id="cd07377">
    <property type="entry name" value="WHTH_GntR"/>
    <property type="match status" value="1"/>
</dbReference>
<dbReference type="SUPFAM" id="SSF46785">
    <property type="entry name" value="Winged helix' DNA-binding domain"/>
    <property type="match status" value="1"/>
</dbReference>
<dbReference type="InterPro" id="IPR011711">
    <property type="entry name" value="GntR_C"/>
</dbReference>